<evidence type="ECO:0000313" key="2">
    <source>
        <dbReference type="Proteomes" id="UP001474120"/>
    </source>
</evidence>
<organism evidence="1 2">
    <name type="scientific">Lutimonas vermicola</name>
    <dbReference type="NCBI Taxonomy" id="414288"/>
    <lineage>
        <taxon>Bacteria</taxon>
        <taxon>Pseudomonadati</taxon>
        <taxon>Bacteroidota</taxon>
        <taxon>Flavobacteriia</taxon>
        <taxon>Flavobacteriales</taxon>
        <taxon>Flavobacteriaceae</taxon>
        <taxon>Lutimonas</taxon>
    </lineage>
</organism>
<protein>
    <submittedName>
        <fullName evidence="1">Porin</fullName>
    </submittedName>
</protein>
<proteinExistence type="predicted"/>
<dbReference type="Pfam" id="PF07396">
    <property type="entry name" value="Porin_O_P"/>
    <property type="match status" value="1"/>
</dbReference>
<dbReference type="InterPro" id="IPR010870">
    <property type="entry name" value="Porin_O/P"/>
</dbReference>
<name>A0ABU9L4Z0_9FLAO</name>
<keyword evidence="2" id="KW-1185">Reference proteome</keyword>
<reference evidence="1 2" key="1">
    <citation type="submission" date="2024-04" db="EMBL/GenBank/DDBJ databases">
        <title>whole genome sequencing of Lutimonas vermicola strain IMCC1616.</title>
        <authorList>
            <person name="Bae S.S."/>
        </authorList>
    </citation>
    <scope>NUCLEOTIDE SEQUENCE [LARGE SCALE GENOMIC DNA]</scope>
    <source>
        <strain evidence="1 2">IMCC1616</strain>
    </source>
</reference>
<dbReference type="Gene3D" id="2.40.160.10">
    <property type="entry name" value="Porin"/>
    <property type="match status" value="1"/>
</dbReference>
<dbReference type="InterPro" id="IPR023614">
    <property type="entry name" value="Porin_dom_sf"/>
</dbReference>
<gene>
    <name evidence="1" type="ORF">AABB81_13400</name>
</gene>
<sequence>MSRVVIIIVFCVFWVSNSFSQEEEKKTDEIKDFYLKKGKGFEFHFDQDRYMFYIDFRGQFRASYPHNNFPTSEDDFSDDDINMGISRARIKFGGYVGEPGFNFYLEQDLRGGNLLDFRAQIEKLSYLKFRVGQWKARYSRERVISSGKQTGLERSLINRIFTIDRQQGVSLYGNLDGGGAANFNYWAEILTGSGRGGSVGDDDNLMYMMRLQWNPNGKELGFSGSDLEFHEKFVSSVAIAGVTNTSKYTRFSTSGGGQLYGYEPGVDGQYKVDQFLFETAFKYRGLSFDQELHYKNIDDKVNLEETLLIGNYFQVGYFFHYLFDKFPKPLEVFARQAFFDPDSNISGNNNYEYTFGLNWFFKGHKNKLTIDYSYLKFNQFKIEDNTDHMVRIQWDISIF</sequence>
<dbReference type="RefSeq" id="WP_342161064.1">
    <property type="nucleotide sequence ID" value="NZ_JBCDNA010000003.1"/>
</dbReference>
<dbReference type="EMBL" id="JBCDNA010000003">
    <property type="protein sequence ID" value="MEL4456900.1"/>
    <property type="molecule type" value="Genomic_DNA"/>
</dbReference>
<accession>A0ABU9L4Z0</accession>
<comment type="caution">
    <text evidence="1">The sequence shown here is derived from an EMBL/GenBank/DDBJ whole genome shotgun (WGS) entry which is preliminary data.</text>
</comment>
<dbReference type="Proteomes" id="UP001474120">
    <property type="component" value="Unassembled WGS sequence"/>
</dbReference>
<evidence type="ECO:0000313" key="1">
    <source>
        <dbReference type="EMBL" id="MEL4456900.1"/>
    </source>
</evidence>